<evidence type="ECO:0008006" key="4">
    <source>
        <dbReference type="Google" id="ProtNLM"/>
    </source>
</evidence>
<evidence type="ECO:0000313" key="3">
    <source>
        <dbReference type="Proteomes" id="UP000194161"/>
    </source>
</evidence>
<organism evidence="2 3">
    <name type="scientific">Bordetella genomosp. 13</name>
    <dbReference type="NCBI Taxonomy" id="463040"/>
    <lineage>
        <taxon>Bacteria</taxon>
        <taxon>Pseudomonadati</taxon>
        <taxon>Pseudomonadota</taxon>
        <taxon>Betaproteobacteria</taxon>
        <taxon>Burkholderiales</taxon>
        <taxon>Alcaligenaceae</taxon>
        <taxon>Bordetella</taxon>
    </lineage>
</organism>
<protein>
    <recommendedName>
        <fullName evidence="4">DUF3540 domain-containing protein</fullName>
    </recommendedName>
</protein>
<feature type="region of interest" description="Disordered" evidence="1">
    <location>
        <begin position="1"/>
        <end position="22"/>
    </location>
</feature>
<sequence length="246" mass="26564">MGLSQALSLCPRPTQPRGSNNKELGVAALPQVLIREDDAVQQLGTVTHLGADGWHVVRCPHDSHGAALRVRRAASCLLDPRMGDTVLVWGPNPAQAYIVAVIEQADPAASRIEVDGDLTLVSRSGNVHVQAARDLTLTGTDVSLDGEMLKVNAPHARLALQDTEFLGVGVRATVASLRVVGRNCEVVMDRISHLAQHIFRLAERMEQARAGHIDYQADQTARVHARQTIVTGRDVVKVDADQIHMG</sequence>
<dbReference type="STRING" id="463040.CAL15_21435"/>
<dbReference type="KEGG" id="bgm:CAL15_21435"/>
<reference evidence="2 3" key="1">
    <citation type="submission" date="2017-05" db="EMBL/GenBank/DDBJ databases">
        <title>Complete and WGS of Bordetella genogroups.</title>
        <authorList>
            <person name="Spilker T."/>
            <person name="LiPuma J."/>
        </authorList>
    </citation>
    <scope>NUCLEOTIDE SEQUENCE [LARGE SCALE GENOMIC DNA]</scope>
    <source>
        <strain evidence="2 3">AU7206</strain>
    </source>
</reference>
<evidence type="ECO:0000256" key="1">
    <source>
        <dbReference type="SAM" id="MobiDB-lite"/>
    </source>
</evidence>
<accession>A0A1W6ZIP5</accession>
<dbReference type="InterPro" id="IPR021927">
    <property type="entry name" value="DUF3540"/>
</dbReference>
<name>A0A1W6ZIP5_9BORD</name>
<dbReference type="Pfam" id="PF12059">
    <property type="entry name" value="DUF3540"/>
    <property type="match status" value="1"/>
</dbReference>
<dbReference type="AlphaFoldDB" id="A0A1W6ZIP5"/>
<proteinExistence type="predicted"/>
<keyword evidence="3" id="KW-1185">Reference proteome</keyword>
<dbReference type="Proteomes" id="UP000194161">
    <property type="component" value="Chromosome"/>
</dbReference>
<gene>
    <name evidence="2" type="ORF">CAL15_21435</name>
</gene>
<dbReference type="EMBL" id="CP021111">
    <property type="protein sequence ID" value="ARP96704.1"/>
    <property type="molecule type" value="Genomic_DNA"/>
</dbReference>
<evidence type="ECO:0000313" key="2">
    <source>
        <dbReference type="EMBL" id="ARP96704.1"/>
    </source>
</evidence>